<name>A0A552X275_9GAMM</name>
<evidence type="ECO:0000256" key="6">
    <source>
        <dbReference type="ARBA" id="ARBA00023163"/>
    </source>
</evidence>
<gene>
    <name evidence="11" type="primary">flgM</name>
    <name evidence="11" type="ORF">FM042_07400</name>
</gene>
<dbReference type="NCBIfam" id="TIGR03824">
    <property type="entry name" value="FlgM_jcvi"/>
    <property type="match status" value="1"/>
</dbReference>
<comment type="function">
    <text evidence="7">Responsible for the coupling of flagellin expression to flagellar assembly by preventing expression of the flagellin genes when a component of the middle class of proteins is defective. It negatively regulates flagellar genes by inhibiting the activity of FliA by directly binding to FliA.</text>
</comment>
<feature type="compositionally biased region" description="Polar residues" evidence="9">
    <location>
        <begin position="27"/>
        <end position="47"/>
    </location>
</feature>
<evidence type="ECO:0000256" key="7">
    <source>
        <dbReference type="ARBA" id="ARBA00024739"/>
    </source>
</evidence>
<evidence type="ECO:0000256" key="3">
    <source>
        <dbReference type="ARBA" id="ARBA00022491"/>
    </source>
</evidence>
<dbReference type="GO" id="GO:0044781">
    <property type="term" value="P:bacterial-type flagellum organization"/>
    <property type="evidence" value="ECO:0007669"/>
    <property type="project" value="UniProtKB-KW"/>
</dbReference>
<dbReference type="Pfam" id="PF04316">
    <property type="entry name" value="FlgM"/>
    <property type="match status" value="1"/>
</dbReference>
<comment type="caution">
    <text evidence="11">The sequence shown here is derived from an EMBL/GenBank/DDBJ whole genome shotgun (WGS) entry which is preliminary data.</text>
</comment>
<evidence type="ECO:0000313" key="11">
    <source>
        <dbReference type="EMBL" id="TRW49056.1"/>
    </source>
</evidence>
<evidence type="ECO:0000256" key="9">
    <source>
        <dbReference type="SAM" id="MobiDB-lite"/>
    </source>
</evidence>
<evidence type="ECO:0000256" key="8">
    <source>
        <dbReference type="ARBA" id="ARBA00030117"/>
    </source>
</evidence>
<comment type="similarity">
    <text evidence="1">Belongs to the FlgM family.</text>
</comment>
<feature type="region of interest" description="Disordered" evidence="9">
    <location>
        <begin position="1"/>
        <end position="47"/>
    </location>
</feature>
<proteinExistence type="inferred from homology"/>
<dbReference type="EMBL" id="VJWL01000002">
    <property type="protein sequence ID" value="TRW49056.1"/>
    <property type="molecule type" value="Genomic_DNA"/>
</dbReference>
<feature type="compositionally biased region" description="Polar residues" evidence="9">
    <location>
        <begin position="1"/>
        <end position="13"/>
    </location>
</feature>
<keyword evidence="12" id="KW-1185">Reference proteome</keyword>
<evidence type="ECO:0000256" key="2">
    <source>
        <dbReference type="ARBA" id="ARBA00017823"/>
    </source>
</evidence>
<sequence length="86" mass="9151">MQSLPLTNQTDQGKQAGKSGATDKAASASTPGAVTHLSQTLDNTSQDIDMARVEELREAIRDGKLDIRADQIAGSLIDSVRELLDN</sequence>
<evidence type="ECO:0000256" key="4">
    <source>
        <dbReference type="ARBA" id="ARBA00022795"/>
    </source>
</evidence>
<dbReference type="OrthoDB" id="5298032at2"/>
<dbReference type="GO" id="GO:0045892">
    <property type="term" value="P:negative regulation of DNA-templated transcription"/>
    <property type="evidence" value="ECO:0007669"/>
    <property type="project" value="InterPro"/>
</dbReference>
<evidence type="ECO:0000313" key="12">
    <source>
        <dbReference type="Proteomes" id="UP000320359"/>
    </source>
</evidence>
<keyword evidence="3" id="KW-0678">Repressor</keyword>
<keyword evidence="6" id="KW-0804">Transcription</keyword>
<dbReference type="Proteomes" id="UP000320359">
    <property type="component" value="Unassembled WGS sequence"/>
</dbReference>
<keyword evidence="11" id="KW-0282">Flagellum</keyword>
<protein>
    <recommendedName>
        <fullName evidence="2">Negative regulator of flagellin synthesis</fullName>
    </recommendedName>
    <alternativeName>
        <fullName evidence="8">Anti-sigma-28 factor</fullName>
    </alternativeName>
</protein>
<evidence type="ECO:0000259" key="10">
    <source>
        <dbReference type="Pfam" id="PF04316"/>
    </source>
</evidence>
<keyword evidence="11" id="KW-0966">Cell projection</keyword>
<keyword evidence="4" id="KW-1005">Bacterial flagellum biogenesis</keyword>
<dbReference type="InterPro" id="IPR031316">
    <property type="entry name" value="FlgM_C"/>
</dbReference>
<organism evidence="11 12">
    <name type="scientific">Aliidiomarina halalkaliphila</name>
    <dbReference type="NCBI Taxonomy" id="2593535"/>
    <lineage>
        <taxon>Bacteria</taxon>
        <taxon>Pseudomonadati</taxon>
        <taxon>Pseudomonadota</taxon>
        <taxon>Gammaproteobacteria</taxon>
        <taxon>Alteromonadales</taxon>
        <taxon>Idiomarinaceae</taxon>
        <taxon>Aliidiomarina</taxon>
    </lineage>
</organism>
<reference evidence="11 12" key="1">
    <citation type="submission" date="2019-07" db="EMBL/GenBank/DDBJ databases">
        <authorList>
            <person name="Yang M."/>
            <person name="Zhao D."/>
            <person name="Xiang H."/>
        </authorList>
    </citation>
    <scope>NUCLEOTIDE SEQUENCE [LARGE SCALE GENOMIC DNA]</scope>
    <source>
        <strain evidence="11 12">IM1326</strain>
    </source>
</reference>
<keyword evidence="5" id="KW-0805">Transcription regulation</keyword>
<accession>A0A552X275</accession>
<evidence type="ECO:0000256" key="1">
    <source>
        <dbReference type="ARBA" id="ARBA00005322"/>
    </source>
</evidence>
<dbReference type="AlphaFoldDB" id="A0A552X275"/>
<keyword evidence="11" id="KW-0969">Cilium</keyword>
<dbReference type="InterPro" id="IPR035890">
    <property type="entry name" value="Anti-sigma-28_factor_FlgM_sf"/>
</dbReference>
<dbReference type="SUPFAM" id="SSF101498">
    <property type="entry name" value="Anti-sigma factor FlgM"/>
    <property type="match status" value="1"/>
</dbReference>
<dbReference type="InterPro" id="IPR007412">
    <property type="entry name" value="FlgM"/>
</dbReference>
<feature type="domain" description="Anti-sigma-28 factor FlgM C-terminal" evidence="10">
    <location>
        <begin position="35"/>
        <end position="78"/>
    </location>
</feature>
<evidence type="ECO:0000256" key="5">
    <source>
        <dbReference type="ARBA" id="ARBA00023015"/>
    </source>
</evidence>